<evidence type="ECO:0000313" key="5">
    <source>
        <dbReference type="EMBL" id="CCW28846.1"/>
    </source>
</evidence>
<dbReference type="Gene3D" id="1.25.40.10">
    <property type="entry name" value="Tetratricopeptide repeat domain"/>
    <property type="match status" value="3"/>
</dbReference>
<feature type="transmembrane region" description="Helical" evidence="4">
    <location>
        <begin position="452"/>
        <end position="476"/>
    </location>
</feature>
<dbReference type="GO" id="GO:0016255">
    <property type="term" value="P:attachment of GPI anchor to protein"/>
    <property type="evidence" value="ECO:0007669"/>
    <property type="project" value="TreeGrafter"/>
</dbReference>
<feature type="repeat" description="PPR" evidence="2">
    <location>
        <begin position="1066"/>
        <end position="1100"/>
    </location>
</feature>
<feature type="repeat" description="PPR" evidence="2">
    <location>
        <begin position="996"/>
        <end position="1030"/>
    </location>
</feature>
<feature type="transmembrane region" description="Helical" evidence="4">
    <location>
        <begin position="17"/>
        <end position="47"/>
    </location>
</feature>
<reference evidence="5" key="2">
    <citation type="submission" date="2013-04" db="EMBL/GenBank/DDBJ databases">
        <authorList>
            <person name="Bertioli D."/>
        </authorList>
    </citation>
    <scope>NUCLEOTIDE SEQUENCE</scope>
</reference>
<dbReference type="GO" id="GO:0042765">
    <property type="term" value="C:GPI-anchor transamidase complex"/>
    <property type="evidence" value="ECO:0007669"/>
    <property type="project" value="InterPro"/>
</dbReference>
<keyword evidence="4" id="KW-1133">Transmembrane helix</keyword>
<feature type="repeat" description="PPR" evidence="2">
    <location>
        <begin position="1136"/>
        <end position="1170"/>
    </location>
</feature>
<dbReference type="Pfam" id="PF01535">
    <property type="entry name" value="PPR"/>
    <property type="match status" value="4"/>
</dbReference>
<accession>N1NJR4</accession>
<dbReference type="Pfam" id="PF12854">
    <property type="entry name" value="PPR_1"/>
    <property type="match status" value="1"/>
</dbReference>
<feature type="repeat" description="PPR" evidence="2">
    <location>
        <begin position="889"/>
        <end position="923"/>
    </location>
</feature>
<feature type="compositionally biased region" description="Basic and acidic residues" evidence="3">
    <location>
        <begin position="1315"/>
        <end position="1325"/>
    </location>
</feature>
<dbReference type="InterPro" id="IPR007246">
    <property type="entry name" value="Gaa1"/>
</dbReference>
<dbReference type="Pfam" id="PF04114">
    <property type="entry name" value="Gaa1"/>
    <property type="match status" value="1"/>
</dbReference>
<keyword evidence="4" id="KW-0472">Membrane</keyword>
<proteinExistence type="predicted"/>
<dbReference type="EMBL" id="HF937576">
    <property type="protein sequence ID" value="CCW28846.1"/>
    <property type="molecule type" value="Genomic_DNA"/>
</dbReference>
<evidence type="ECO:0000256" key="2">
    <source>
        <dbReference type="PROSITE-ProRule" id="PRU00708"/>
    </source>
</evidence>
<dbReference type="NCBIfam" id="TIGR00756">
    <property type="entry name" value="PPR"/>
    <property type="match status" value="7"/>
</dbReference>
<feature type="repeat" description="PPR" evidence="2">
    <location>
        <begin position="1206"/>
        <end position="1240"/>
    </location>
</feature>
<dbReference type="PANTHER" id="PTHR13304:SF0">
    <property type="entry name" value="GLYCOSYLPHOSPHATIDYLINOSITOL ANCHOR ATTACHMENT 1 PROTEIN"/>
    <property type="match status" value="1"/>
</dbReference>
<dbReference type="InterPro" id="IPR011990">
    <property type="entry name" value="TPR-like_helical_dom_sf"/>
</dbReference>
<feature type="transmembrane region" description="Helical" evidence="4">
    <location>
        <begin position="535"/>
        <end position="556"/>
    </location>
</feature>
<keyword evidence="4" id="KW-0812">Transmembrane</keyword>
<gene>
    <name evidence="5" type="ORF">ARAX_ADH068E04-001</name>
</gene>
<dbReference type="PANTHER" id="PTHR13304">
    <property type="entry name" value="GLYCOSYLPHOSPHATIDYLINOSITOL ANCHOR ATTACHMENT 1 PROTEIN"/>
    <property type="match status" value="1"/>
</dbReference>
<dbReference type="PROSITE" id="PS51375">
    <property type="entry name" value="PPR"/>
    <property type="match status" value="9"/>
</dbReference>
<dbReference type="InterPro" id="IPR002885">
    <property type="entry name" value="PPR_rpt"/>
</dbReference>
<keyword evidence="1" id="KW-0677">Repeat</keyword>
<organism evidence="5">
    <name type="scientific">Arachis duranensis</name>
    <name type="common">Wild peanut</name>
    <dbReference type="NCBI Taxonomy" id="130453"/>
    <lineage>
        <taxon>Eukaryota</taxon>
        <taxon>Viridiplantae</taxon>
        <taxon>Streptophyta</taxon>
        <taxon>Embryophyta</taxon>
        <taxon>Tracheophyta</taxon>
        <taxon>Spermatophyta</taxon>
        <taxon>Magnoliopsida</taxon>
        <taxon>eudicotyledons</taxon>
        <taxon>Gunneridae</taxon>
        <taxon>Pentapetalae</taxon>
        <taxon>rosids</taxon>
        <taxon>fabids</taxon>
        <taxon>Fabales</taxon>
        <taxon>Fabaceae</taxon>
        <taxon>Papilionoideae</taxon>
        <taxon>50 kb inversion clade</taxon>
        <taxon>dalbergioids sensu lato</taxon>
        <taxon>Dalbergieae</taxon>
        <taxon>Pterocarpus clade</taxon>
        <taxon>Arachis</taxon>
    </lineage>
</organism>
<feature type="repeat" description="PPR" evidence="2">
    <location>
        <begin position="854"/>
        <end position="888"/>
    </location>
</feature>
<feature type="transmembrane region" description="Helical" evidence="4">
    <location>
        <begin position="506"/>
        <end position="523"/>
    </location>
</feature>
<reference evidence="5" key="1">
    <citation type="journal article" date="2013" name="Ann. Bot.">
        <title>The repetitive component of the A genome of peanut (Arachis hypogaea) and its role in remodelling intergenic sequence space since its evolutionary divergence from the B genome.</title>
        <authorList>
            <person name="Bertioli D.J."/>
            <person name="Vidigal B."/>
            <person name="Nielen S."/>
            <person name="Ratnaparkhe M.B."/>
            <person name="Lee T.H."/>
            <person name="Leal-Bertioli S.C."/>
            <person name="Kim C."/>
            <person name="Guimaraes P.M."/>
            <person name="Seijo G."/>
            <person name="Schwarzacher T."/>
            <person name="Paterson A.H."/>
            <person name="Heslop-Harrison P."/>
            <person name="Araujo A.C."/>
        </authorList>
    </citation>
    <scope>NUCLEOTIDE SEQUENCE</scope>
</reference>
<sequence>MAEAKTHNNSNKPRPRILIYLAIQIITHSTIVSVICFIAGIVALLLLPVLAKNTYISENALMPGSATNMLSSHDVAEANKLVKDLTDLKLRSNGSPIESRKLIAQYMLGLDAEVTYHNFYPQLNQFHPLHFFTSPDSSIISKNISCASIGINTVGIIRAPRGDGKEAIVLVTPYNPKKVVLGEALSLGVAYSVFSLLSRVTWLAKDIIWLVADSQYGEYSSVSAWLREYQAPQFHRVVVNSETCNESSTIEGNLYSGFRRAGTIAAALVVKIAEDGNHFDDSLNIYAEASNGQMPNLDLINIVNYLAVHKQHLRIKVSKMWSLLGSKWLNTLGVFWECIGQYARRLNPQWKFGIPANEYVEGTATLASSMYYQGLGVPTGPHGAFRDYQVDAITVEISPKVSPTKMNRHIDFIFRGGRLIEGVVRSINNLLEKFHQSFFLYLLTSPSKFVSVGVYMIPFALLGAPLPIVAASLYMFSSKATPQAPVASEVDFSLESWKWINSAKKVFVIHLWGVAVSLLPYFLCRIPGLTPTNNLTVWGSFAVLSLVILFSMLGYPTSVAVPSEAEKREWANLKSVTLSAIFIGLSLMSVINFATAEIGALLIVPFCLMARPLMLDIQARSMRTLLLATCNLALGSAAIACESPARRRSLVSRSLNLLRVRCFLHLSGAFAEVARVVDERYLALLQFVACGEPHLTSTHIAFIRYLNRTIESIRRDIADTFAAIFGSENNLAPSVSTRCEDDIALSSTKYLISAIGKKCHLIAQDCSSNEKSFRDKKGPDAVFNVLDNILKDSLERLKMMRENISLAKIDLQGCTFVYNYTEHAATIRSLCLEGKLGAAMWLRRKMVQKGLILDVFTHNHIVNGLCRTGLAEEADWLIREMLEFGPHPNSATYNTLIKAYCIVNSVDKALYLFSTMTNTGIQPNRVTCNILVHALCEKGLLKEAKRMLEEILHDNHNDIPNLVTSTIFLDYYFKNGAIIQALSLWNEMLLKCTNVDVVAYNVLINGFCKNQQTSLAYGYACEMIKKGLQPDGFTYNILIHALCKEGKTGEACYILGVMSKMGVMPDQISYKIMIRGLCFVGNIAKAKELLSYMLSNAIITKPLMWNIIIDFYGRCRDRSNAFFTRDQMLAFGVCPNVFTYNSLILAEVKCGNFHDACTLKEEMIIKGLFPDIVTYNLLIGTACSLGRLGLALELHDEMVRRGCKPDIITYTELVRGFCIRGDLKEAEELCAKILKSGLLNDHVPVQILFSTYCKRKRLFEAFNLYQQWLVVLKWWLNTAALFSTPEDVPQTKDLHSSELSPQGTIVRTAASLHEGSTREGRGDRIRQRRGSSRQHAVGMVMWRASRRGSSLATRGGRGSLLATRGGRRSSLATRAGRVACESSRRCRCSRALPRSCSNTEWACWSLSACKGQLLHLGKQRTQLKLSIN</sequence>
<feature type="repeat" description="PPR" evidence="2">
    <location>
        <begin position="1031"/>
        <end position="1065"/>
    </location>
</feature>
<feature type="repeat" description="PPR" evidence="2">
    <location>
        <begin position="1171"/>
        <end position="1205"/>
    </location>
</feature>
<protein>
    <submittedName>
        <fullName evidence="5">Putative glycosyl phosphatidyl inositol transamidase like protein</fullName>
    </submittedName>
</protein>
<name>N1NJR4_ARADU</name>
<dbReference type="Pfam" id="PF13041">
    <property type="entry name" value="PPR_2"/>
    <property type="match status" value="3"/>
</dbReference>
<feature type="region of interest" description="Disordered" evidence="3">
    <location>
        <begin position="1312"/>
        <end position="1332"/>
    </location>
</feature>
<evidence type="ECO:0000256" key="4">
    <source>
        <dbReference type="SAM" id="Phobius"/>
    </source>
</evidence>
<evidence type="ECO:0000256" key="3">
    <source>
        <dbReference type="SAM" id="MobiDB-lite"/>
    </source>
</evidence>
<evidence type="ECO:0000256" key="1">
    <source>
        <dbReference type="ARBA" id="ARBA00022737"/>
    </source>
</evidence>
<feature type="repeat" description="PPR" evidence="2">
    <location>
        <begin position="924"/>
        <end position="958"/>
    </location>
</feature>
<feature type="transmembrane region" description="Helical" evidence="4">
    <location>
        <begin position="576"/>
        <end position="609"/>
    </location>
</feature>